<dbReference type="CDD" id="cd06223">
    <property type="entry name" value="PRTases_typeI"/>
    <property type="match status" value="1"/>
</dbReference>
<gene>
    <name evidence="3" type="ORF">CWI70_07335</name>
</gene>
<evidence type="ECO:0000313" key="3">
    <source>
        <dbReference type="EMBL" id="RUO56543.1"/>
    </source>
</evidence>
<comment type="similarity">
    <text evidence="1">Belongs to the ComF/GntX family.</text>
</comment>
<dbReference type="AlphaFoldDB" id="A0A432Y6H9"/>
<dbReference type="Pfam" id="PF00156">
    <property type="entry name" value="Pribosyltran"/>
    <property type="match status" value="1"/>
</dbReference>
<reference evidence="4" key="1">
    <citation type="journal article" date="2018" name="Front. Microbiol.">
        <title>Genome-Based Analysis Reveals the Taxonomy and Diversity of the Family Idiomarinaceae.</title>
        <authorList>
            <person name="Liu Y."/>
            <person name="Lai Q."/>
            <person name="Shao Z."/>
        </authorList>
    </citation>
    <scope>NUCLEOTIDE SEQUENCE [LARGE SCALE GENOMIC DNA]</scope>
    <source>
        <strain evidence="4">PO-M2</strain>
    </source>
</reference>
<accession>A0A432Y6H9</accession>
<dbReference type="InterPro" id="IPR029057">
    <property type="entry name" value="PRTase-like"/>
</dbReference>
<evidence type="ECO:0000259" key="2">
    <source>
        <dbReference type="Pfam" id="PF00156"/>
    </source>
</evidence>
<comment type="caution">
    <text evidence="3">The sequence shown here is derived from an EMBL/GenBank/DDBJ whole genome shotgun (WGS) entry which is preliminary data.</text>
</comment>
<evidence type="ECO:0000256" key="1">
    <source>
        <dbReference type="ARBA" id="ARBA00008007"/>
    </source>
</evidence>
<dbReference type="Gene3D" id="3.40.50.2020">
    <property type="match status" value="1"/>
</dbReference>
<dbReference type="SUPFAM" id="SSF53271">
    <property type="entry name" value="PRTase-like"/>
    <property type="match status" value="1"/>
</dbReference>
<name>A0A432Y6H9_9GAMM</name>
<organism evidence="3 4">
    <name type="scientific">Pseudidiomarina homiensis</name>
    <dbReference type="NCBI Taxonomy" id="364198"/>
    <lineage>
        <taxon>Bacteria</taxon>
        <taxon>Pseudomonadati</taxon>
        <taxon>Pseudomonadota</taxon>
        <taxon>Gammaproteobacteria</taxon>
        <taxon>Alteromonadales</taxon>
        <taxon>Idiomarinaceae</taxon>
        <taxon>Pseudidiomarina</taxon>
    </lineage>
</organism>
<feature type="domain" description="Phosphoribosyltransferase" evidence="2">
    <location>
        <begin position="157"/>
        <end position="223"/>
    </location>
</feature>
<dbReference type="RefSeq" id="WP_126771879.1">
    <property type="nucleotide sequence ID" value="NZ_JANQBU010000001.1"/>
</dbReference>
<dbReference type="InterPro" id="IPR051910">
    <property type="entry name" value="ComF/GntX_DNA_util-trans"/>
</dbReference>
<proteinExistence type="inferred from homology"/>
<dbReference type="EMBL" id="PIPX01000001">
    <property type="protein sequence ID" value="RUO56543.1"/>
    <property type="molecule type" value="Genomic_DNA"/>
</dbReference>
<dbReference type="PANTHER" id="PTHR47505:SF1">
    <property type="entry name" value="DNA UTILIZATION PROTEIN YHGH"/>
    <property type="match status" value="1"/>
</dbReference>
<dbReference type="PANTHER" id="PTHR47505">
    <property type="entry name" value="DNA UTILIZATION PROTEIN YHGH"/>
    <property type="match status" value="1"/>
</dbReference>
<dbReference type="OrthoDB" id="9793412at2"/>
<dbReference type="Proteomes" id="UP000287649">
    <property type="component" value="Unassembled WGS sequence"/>
</dbReference>
<evidence type="ECO:0000313" key="4">
    <source>
        <dbReference type="Proteomes" id="UP000287649"/>
    </source>
</evidence>
<keyword evidence="4" id="KW-1185">Reference proteome</keyword>
<sequence>MVTFRNLFAKLPVGGCWLCLMPLKATEHHGFCRACFTDLPRLPPACLHWRGDRRAQSYGRHWFAALAWRAESKRLVQQFKFQRAPELVRWLAPLMSAHLIACYQKYQLPWPDLVVAMPMTRKRWQHRGYNQAGLLARAIGTQLQIPYGVGLLKRLRDEAKQHKLSRQRRWQSMQNAMHCTRDVSGLTVAVVDDVLTSGASVTAAAAALQRRGAKTVDAWTLCYTEPHAAGRL</sequence>
<dbReference type="InterPro" id="IPR000836">
    <property type="entry name" value="PRTase_dom"/>
</dbReference>
<protein>
    <recommendedName>
        <fullName evidence="2">Phosphoribosyltransferase domain-containing protein</fullName>
    </recommendedName>
</protein>